<name>A0A0H3KPQ9_BURM1</name>
<evidence type="ECO:0000313" key="2">
    <source>
        <dbReference type="EMBL" id="BAG47044.1"/>
    </source>
</evidence>
<accession>A0A0H3KPQ9</accession>
<feature type="region of interest" description="Disordered" evidence="1">
    <location>
        <begin position="1"/>
        <end position="27"/>
    </location>
</feature>
<protein>
    <recommendedName>
        <fullName evidence="4">Polyketide cyclase</fullName>
    </recommendedName>
</protein>
<keyword evidence="3" id="KW-1185">Reference proteome</keyword>
<reference evidence="2 3" key="1">
    <citation type="submission" date="2007-04" db="EMBL/GenBank/DDBJ databases">
        <title>Complete genome sequence of Burkholderia multivorans ATCC 17616.</title>
        <authorList>
            <person name="Ohtsubo Y."/>
            <person name="Yamashita A."/>
            <person name="Kurokawa K."/>
            <person name="Takami H."/>
            <person name="Yuhara S."/>
            <person name="Nishiyama E."/>
            <person name="Endo R."/>
            <person name="Miyazaki R."/>
            <person name="Ono A."/>
            <person name="Yano K."/>
            <person name="Ito M."/>
            <person name="Sota M."/>
            <person name="Yuji N."/>
            <person name="Hattori M."/>
            <person name="Tsuda M."/>
        </authorList>
    </citation>
    <scope>NUCLEOTIDE SEQUENCE [LARGE SCALE GENOMIC DNA]</scope>
    <source>
        <strain evidence="3">ATCC 17616 / 249</strain>
    </source>
</reference>
<gene>
    <name evidence="2" type="ordered locus">BMULJ_05206</name>
</gene>
<dbReference type="eggNOG" id="COG3832">
    <property type="taxonomic scope" value="Bacteria"/>
</dbReference>
<dbReference type="Gene3D" id="3.30.530.20">
    <property type="match status" value="1"/>
</dbReference>
<evidence type="ECO:0000313" key="3">
    <source>
        <dbReference type="Proteomes" id="UP000008815"/>
    </source>
</evidence>
<evidence type="ECO:0000256" key="1">
    <source>
        <dbReference type="SAM" id="MobiDB-lite"/>
    </source>
</evidence>
<dbReference type="InterPro" id="IPR023393">
    <property type="entry name" value="START-like_dom_sf"/>
</dbReference>
<organism evidence="2 3">
    <name type="scientific">Burkholderia multivorans (strain ATCC 17616 / 249)</name>
    <dbReference type="NCBI Taxonomy" id="395019"/>
    <lineage>
        <taxon>Bacteria</taxon>
        <taxon>Pseudomonadati</taxon>
        <taxon>Pseudomonadota</taxon>
        <taxon>Betaproteobacteria</taxon>
        <taxon>Burkholderiales</taxon>
        <taxon>Burkholderiaceae</taxon>
        <taxon>Burkholderia</taxon>
        <taxon>Burkholderia cepacia complex</taxon>
    </lineage>
</organism>
<dbReference type="HOGENOM" id="CLU_3133220_0_0_4"/>
<feature type="compositionally biased region" description="Basic and acidic residues" evidence="1">
    <location>
        <begin position="1"/>
        <end position="14"/>
    </location>
</feature>
<dbReference type="EMBL" id="AP009386">
    <property type="protein sequence ID" value="BAG47044.1"/>
    <property type="molecule type" value="Genomic_DNA"/>
</dbReference>
<dbReference type="SUPFAM" id="SSF55961">
    <property type="entry name" value="Bet v1-like"/>
    <property type="match status" value="1"/>
</dbReference>
<evidence type="ECO:0008006" key="4">
    <source>
        <dbReference type="Google" id="ProtNLM"/>
    </source>
</evidence>
<dbReference type="STRING" id="395019.BMULJ_05206"/>
<dbReference type="KEGG" id="bmj:BMULJ_05206"/>
<dbReference type="RefSeq" id="WP_012216299.1">
    <property type="nucleotide sequence ID" value="NC_010805.1"/>
</dbReference>
<sequence>MSDEDAGTRVDAVHDGVPPGVPAPDNETGWRMALARLAALVEDGGRPHA</sequence>
<dbReference type="KEGG" id="bmu:Bmul_3320"/>
<proteinExistence type="predicted"/>
<dbReference type="AlphaFoldDB" id="A0A0H3KPQ9"/>
<dbReference type="Proteomes" id="UP000008815">
    <property type="component" value="Chromosome 2"/>
</dbReference>